<dbReference type="Gene3D" id="3.30.950.30">
    <property type="entry name" value="Schlafen, AAA domain"/>
    <property type="match status" value="1"/>
</dbReference>
<dbReference type="InterPro" id="IPR038461">
    <property type="entry name" value="Schlafen_AlbA_2_dom_sf"/>
</dbReference>
<sequence length="519" mass="58593">MNASDIEQLIRQGEGLSIEFKKCRTSLPKNTFESICAFLNRKGGYLVLGVDDDGTLVGVNPSEIENVKRDFTTLSNNTNKLNPPFLLELKEVEVDGHILLYVYVPQSSQLHKCDGHIFDRGHEGDFKVIDNARISGIYSRKSGIYSEGKIFPHLGIGDFDPAVLRRVRMLVRSRQPGHQWLSLSDLELIQSAGLYRKDFQTGVEGCTLAAALLLGSEDVIHSIIPHYRIDAIVRKENIDRYDDRLDIRTNLIDAYEKLTGFVGRHLPERFFLMGEQRVNLRDIIFREIVANMIVHREYTNAAPARFIIYPDRVETDNANKPYGFGAINPENFSPYPKNPTIARFFVQLGLVEELGSGIRNVTKLLEHYSPDHKAEFIEEDVFRAKVPVAFPVSTPSIATPLVPAIIEEVLDTTSVFTMPTGTFKELEMFKPAMASEIRDILTSNQLSDQVQQRLIKEIVLFARQALYTTSEMAEVLSVHPRTIRRDFNMLSGMGIIISIGFGVYDLNPTCLAELDTPIE</sequence>
<keyword evidence="2" id="KW-0804">Transcription</keyword>
<dbReference type="Pfam" id="PF08220">
    <property type="entry name" value="HTH_DeoR"/>
    <property type="match status" value="1"/>
</dbReference>
<evidence type="ECO:0000259" key="4">
    <source>
        <dbReference type="Pfam" id="PF08220"/>
    </source>
</evidence>
<dbReference type="Proteomes" id="UP001501844">
    <property type="component" value="Unassembled WGS sequence"/>
</dbReference>
<dbReference type="SUPFAM" id="SSF46785">
    <property type="entry name" value="Winged helix' DNA-binding domain"/>
    <property type="match status" value="1"/>
</dbReference>
<feature type="domain" description="Schlafen AlbA-2" evidence="3">
    <location>
        <begin position="14"/>
        <end position="120"/>
    </location>
</feature>
<dbReference type="PANTHER" id="PTHR30595">
    <property type="entry name" value="GLPR-RELATED TRANSCRIPTIONAL REPRESSOR"/>
    <property type="match status" value="1"/>
</dbReference>
<evidence type="ECO:0000313" key="5">
    <source>
        <dbReference type="EMBL" id="GAA4308260.1"/>
    </source>
</evidence>
<evidence type="ECO:0000256" key="2">
    <source>
        <dbReference type="ARBA" id="ARBA00023163"/>
    </source>
</evidence>
<dbReference type="PANTHER" id="PTHR30595:SF6">
    <property type="entry name" value="SCHLAFEN ALBA-2 DOMAIN-CONTAINING PROTEIN"/>
    <property type="match status" value="1"/>
</dbReference>
<dbReference type="Gene3D" id="3.30.565.60">
    <property type="match status" value="1"/>
</dbReference>
<protein>
    <recommendedName>
        <fullName evidence="7">ATP-dependent DNA helicase RecG</fullName>
    </recommendedName>
</protein>
<dbReference type="InterPro" id="IPR036390">
    <property type="entry name" value="WH_DNA-bd_sf"/>
</dbReference>
<evidence type="ECO:0000256" key="1">
    <source>
        <dbReference type="ARBA" id="ARBA00023015"/>
    </source>
</evidence>
<dbReference type="RefSeq" id="WP_345166538.1">
    <property type="nucleotide sequence ID" value="NZ_BAABGX010000002.1"/>
</dbReference>
<keyword evidence="6" id="KW-1185">Reference proteome</keyword>
<keyword evidence="1" id="KW-0805">Transcription regulation</keyword>
<evidence type="ECO:0000259" key="3">
    <source>
        <dbReference type="Pfam" id="PF04326"/>
    </source>
</evidence>
<dbReference type="Pfam" id="PF04326">
    <property type="entry name" value="SLFN_AlbA_2"/>
    <property type="match status" value="1"/>
</dbReference>
<reference evidence="6" key="1">
    <citation type="journal article" date="2019" name="Int. J. Syst. Evol. Microbiol.">
        <title>The Global Catalogue of Microorganisms (GCM) 10K type strain sequencing project: providing services to taxonomists for standard genome sequencing and annotation.</title>
        <authorList>
            <consortium name="The Broad Institute Genomics Platform"/>
            <consortium name="The Broad Institute Genome Sequencing Center for Infectious Disease"/>
            <person name="Wu L."/>
            <person name="Ma J."/>
        </authorList>
    </citation>
    <scope>NUCLEOTIDE SEQUENCE [LARGE SCALE GENOMIC DNA]</scope>
    <source>
        <strain evidence="6">JCM 17917</strain>
    </source>
</reference>
<dbReference type="InterPro" id="IPR007421">
    <property type="entry name" value="Schlafen_AlbA_2_dom"/>
</dbReference>
<dbReference type="InterPro" id="IPR038475">
    <property type="entry name" value="RecG_C_sf"/>
</dbReference>
<proteinExistence type="predicted"/>
<organism evidence="5 6">
    <name type="scientific">Nibribacter koreensis</name>
    <dbReference type="NCBI Taxonomy" id="1084519"/>
    <lineage>
        <taxon>Bacteria</taxon>
        <taxon>Pseudomonadati</taxon>
        <taxon>Bacteroidota</taxon>
        <taxon>Cytophagia</taxon>
        <taxon>Cytophagales</taxon>
        <taxon>Hymenobacteraceae</taxon>
        <taxon>Nibribacter</taxon>
    </lineage>
</organism>
<dbReference type="EMBL" id="BAABGX010000002">
    <property type="protein sequence ID" value="GAA4308260.1"/>
    <property type="molecule type" value="Genomic_DNA"/>
</dbReference>
<accession>A0ABP8FPE6</accession>
<dbReference type="Pfam" id="PF13749">
    <property type="entry name" value="HATPase_c_4"/>
    <property type="match status" value="1"/>
</dbReference>
<evidence type="ECO:0000313" key="6">
    <source>
        <dbReference type="Proteomes" id="UP001501844"/>
    </source>
</evidence>
<comment type="caution">
    <text evidence="5">The sequence shown here is derived from an EMBL/GenBank/DDBJ whole genome shotgun (WGS) entry which is preliminary data.</text>
</comment>
<name>A0ABP8FPE6_9BACT</name>
<feature type="domain" description="HTH deoR-type" evidence="4">
    <location>
        <begin position="462"/>
        <end position="497"/>
    </location>
</feature>
<dbReference type="InterPro" id="IPR001034">
    <property type="entry name" value="DeoR_HTH"/>
</dbReference>
<evidence type="ECO:0008006" key="7">
    <source>
        <dbReference type="Google" id="ProtNLM"/>
    </source>
</evidence>
<gene>
    <name evidence="5" type="ORF">GCM10023183_24690</name>
</gene>